<feature type="transmembrane region" description="Helical" evidence="7">
    <location>
        <begin position="33"/>
        <end position="53"/>
    </location>
</feature>
<evidence type="ECO:0000313" key="8">
    <source>
        <dbReference type="EMBL" id="SAK41877.1"/>
    </source>
</evidence>
<dbReference type="Proteomes" id="UP000054624">
    <property type="component" value="Unassembled WGS sequence"/>
</dbReference>
<evidence type="ECO:0000256" key="3">
    <source>
        <dbReference type="ARBA" id="ARBA00022475"/>
    </source>
</evidence>
<keyword evidence="2" id="KW-0813">Transport</keyword>
<evidence type="ECO:0000256" key="2">
    <source>
        <dbReference type="ARBA" id="ARBA00022448"/>
    </source>
</evidence>
<keyword evidence="4 7" id="KW-0812">Transmembrane</keyword>
<feature type="transmembrane region" description="Helical" evidence="7">
    <location>
        <begin position="133"/>
        <end position="151"/>
    </location>
</feature>
<dbReference type="GO" id="GO:0005886">
    <property type="term" value="C:plasma membrane"/>
    <property type="evidence" value="ECO:0007669"/>
    <property type="project" value="UniProtKB-SubCell"/>
</dbReference>
<reference evidence="9" key="1">
    <citation type="submission" date="2016-01" db="EMBL/GenBank/DDBJ databases">
        <authorList>
            <person name="Peeters Charlotte."/>
        </authorList>
    </citation>
    <scope>NUCLEOTIDE SEQUENCE [LARGE SCALE GENOMIC DNA]</scope>
</reference>
<keyword evidence="6 7" id="KW-0472">Membrane</keyword>
<dbReference type="InterPro" id="IPR006726">
    <property type="entry name" value="PHBA_efflux_AaeB/fusaric-R"/>
</dbReference>
<keyword evidence="3" id="KW-1003">Cell membrane</keyword>
<proteinExistence type="predicted"/>
<feature type="transmembrane region" description="Helical" evidence="7">
    <location>
        <begin position="59"/>
        <end position="75"/>
    </location>
</feature>
<keyword evidence="5 7" id="KW-1133">Transmembrane helix</keyword>
<name>A0A157ZAD3_9BURK</name>
<dbReference type="OrthoDB" id="6653789at2"/>
<dbReference type="AlphaFoldDB" id="A0A157ZAD3"/>
<dbReference type="GO" id="GO:0022857">
    <property type="term" value="F:transmembrane transporter activity"/>
    <property type="evidence" value="ECO:0007669"/>
    <property type="project" value="InterPro"/>
</dbReference>
<dbReference type="STRING" id="1777137.AWB76_00331"/>
<dbReference type="PANTHER" id="PTHR30509:SF9">
    <property type="entry name" value="MULTIDRUG RESISTANCE PROTEIN MDTO"/>
    <property type="match status" value="1"/>
</dbReference>
<evidence type="ECO:0000313" key="9">
    <source>
        <dbReference type="Proteomes" id="UP000054624"/>
    </source>
</evidence>
<sequence>MLSPTSPSLRRGRLARLFHWIASPYFRYRHANLIHGVRVGLAVAMSIAVTTGIDMPHGIWATVSVLVVVGGLQHYGNIRKKATERAIGTMLGASFGLVLILAETLTGSQMVFFLLMCLIAGGCAYYAIGKPGYVALLTAITMVIVSGHGDLPLSTGLWRTANVMIGVVIALAFSFVLPQYATYSWRYRLADNLRECARIYGALLDGTPLIAEDIARRMYAMSQRLVQARGLMESVAKETDVPMARLEEVQRLHRSILAALEMLVTSMPEVASATPSRFAIACSPGEYAVRQQLLQMARALRFGRVGLLYRATAAVGVPQPCPPDDANAATQGMHWLAMRFVEQVDRLRLRLSEIERQWNIEGARPLNP</sequence>
<dbReference type="RefSeq" id="WP_061158363.1">
    <property type="nucleotide sequence ID" value="NZ_FCOI02000001.1"/>
</dbReference>
<evidence type="ECO:0000256" key="7">
    <source>
        <dbReference type="SAM" id="Phobius"/>
    </source>
</evidence>
<evidence type="ECO:0000256" key="5">
    <source>
        <dbReference type="ARBA" id="ARBA00022989"/>
    </source>
</evidence>
<dbReference type="Pfam" id="PF04632">
    <property type="entry name" value="FUSC"/>
    <property type="match status" value="1"/>
</dbReference>
<dbReference type="PANTHER" id="PTHR30509">
    <property type="entry name" value="P-HYDROXYBENZOIC ACID EFFLUX PUMP SUBUNIT-RELATED"/>
    <property type="match status" value="1"/>
</dbReference>
<evidence type="ECO:0000256" key="6">
    <source>
        <dbReference type="ARBA" id="ARBA00023136"/>
    </source>
</evidence>
<accession>A0A157ZAD3</accession>
<comment type="subcellular location">
    <subcellularLocation>
        <location evidence="1">Cell membrane</location>
        <topology evidence="1">Multi-pass membrane protein</topology>
    </subcellularLocation>
</comment>
<protein>
    <submittedName>
        <fullName evidence="8">Membrane protein</fullName>
    </submittedName>
</protein>
<feature type="transmembrane region" description="Helical" evidence="7">
    <location>
        <begin position="111"/>
        <end position="128"/>
    </location>
</feature>
<evidence type="ECO:0000256" key="1">
    <source>
        <dbReference type="ARBA" id="ARBA00004651"/>
    </source>
</evidence>
<organism evidence="8 9">
    <name type="scientific">Caballeronia temeraria</name>
    <dbReference type="NCBI Taxonomy" id="1777137"/>
    <lineage>
        <taxon>Bacteria</taxon>
        <taxon>Pseudomonadati</taxon>
        <taxon>Pseudomonadota</taxon>
        <taxon>Betaproteobacteria</taxon>
        <taxon>Burkholderiales</taxon>
        <taxon>Burkholderiaceae</taxon>
        <taxon>Caballeronia</taxon>
    </lineage>
</organism>
<feature type="transmembrane region" description="Helical" evidence="7">
    <location>
        <begin position="87"/>
        <end position="105"/>
    </location>
</feature>
<gene>
    <name evidence="8" type="ORF">AWB76_00331</name>
</gene>
<evidence type="ECO:0000256" key="4">
    <source>
        <dbReference type="ARBA" id="ARBA00022692"/>
    </source>
</evidence>
<feature type="transmembrane region" description="Helical" evidence="7">
    <location>
        <begin position="157"/>
        <end position="178"/>
    </location>
</feature>
<dbReference type="EMBL" id="FCOI02000001">
    <property type="protein sequence ID" value="SAK41877.1"/>
    <property type="molecule type" value="Genomic_DNA"/>
</dbReference>
<keyword evidence="9" id="KW-1185">Reference proteome</keyword>